<evidence type="ECO:0000313" key="8">
    <source>
        <dbReference type="EMBL" id="KAK1332846.1"/>
    </source>
</evidence>
<evidence type="ECO:0000256" key="1">
    <source>
        <dbReference type="ARBA" id="ARBA00022723"/>
    </source>
</evidence>
<proteinExistence type="predicted"/>
<organism evidence="8 9">
    <name type="scientific">Cnephaeus nilssonii</name>
    <name type="common">Northern bat</name>
    <name type="synonym">Eptesicus nilssonii</name>
    <dbReference type="NCBI Taxonomy" id="3371016"/>
    <lineage>
        <taxon>Eukaryota</taxon>
        <taxon>Metazoa</taxon>
        <taxon>Chordata</taxon>
        <taxon>Craniata</taxon>
        <taxon>Vertebrata</taxon>
        <taxon>Euteleostomi</taxon>
        <taxon>Mammalia</taxon>
        <taxon>Eutheria</taxon>
        <taxon>Laurasiatheria</taxon>
        <taxon>Chiroptera</taxon>
        <taxon>Yangochiroptera</taxon>
        <taxon>Vespertilionidae</taxon>
        <taxon>Cnephaeus</taxon>
    </lineage>
</organism>
<evidence type="ECO:0000256" key="6">
    <source>
        <dbReference type="SAM" id="MobiDB-lite"/>
    </source>
</evidence>
<feature type="compositionally biased region" description="Basic and acidic residues" evidence="6">
    <location>
        <begin position="332"/>
        <end position="341"/>
    </location>
</feature>
<sequence length="465" mass="53384">MRRPPAGPREPLLPLSLRSRWWLSLGSCGTLDGRMDFENLFSKPPNPALGRKSATDSDAKDSDDRIDDEVDDTEVEETQEEKIKVECEHMPKKFRHFGNSTTSPENLLHRKSRNKDYDVYTDNICNQEPEDNFAKELQQYIQAKEMANAAQSLLSHKESLKKEEAMCTQKDVKQSNKNFKAAHKNGIQKKMKRKWPGTADKGSNASLRNGGSQGQFRHFGNSTTSPKNLLHRKSRSKDYDIYTDNICNEEPEDTFAKELQQYIRAKEMANAAQSLLSHKESLKKEEAMCTQKDVKQSNKNFKAAHKNGIQKKMKRKWPGTADKGSNASLRNRYKEQDGNPKEKQQHIQMNQGFINQHTVNRKGKQVCKYYLERKCIKGDECKFDHDAEIEKKKEMCKFYVQGYCTKGAKCYQGECCKFSHAPLTAETQELLAKECGEKTIDHLLGFLLPKLPRTLLVAVYRELSQ</sequence>
<reference evidence="8" key="1">
    <citation type="submission" date="2023-06" db="EMBL/GenBank/DDBJ databases">
        <title>Reference genome for the Northern bat (Eptesicus nilssonii), a most northern bat species.</title>
        <authorList>
            <person name="Laine V.N."/>
            <person name="Pulliainen A.T."/>
            <person name="Lilley T.M."/>
        </authorList>
    </citation>
    <scope>NUCLEOTIDE SEQUENCE</scope>
    <source>
        <strain evidence="8">BLF_Eptnil</strain>
        <tissue evidence="8">Kidney</tissue>
    </source>
</reference>
<feature type="domain" description="C3H1-type" evidence="7">
    <location>
        <begin position="390"/>
        <end position="423"/>
    </location>
</feature>
<feature type="domain" description="C3H1-type" evidence="7">
    <location>
        <begin position="361"/>
        <end position="388"/>
    </location>
</feature>
<evidence type="ECO:0000256" key="4">
    <source>
        <dbReference type="ARBA" id="ARBA00022833"/>
    </source>
</evidence>
<dbReference type="PROSITE" id="PS50103">
    <property type="entry name" value="ZF_C3H1"/>
    <property type="match status" value="2"/>
</dbReference>
<dbReference type="SUPFAM" id="SSF90229">
    <property type="entry name" value="CCCH zinc finger"/>
    <property type="match status" value="2"/>
</dbReference>
<dbReference type="GO" id="GO:0008270">
    <property type="term" value="F:zinc ion binding"/>
    <property type="evidence" value="ECO:0007669"/>
    <property type="project" value="UniProtKB-KW"/>
</dbReference>
<gene>
    <name evidence="8" type="ORF">QTO34_006377</name>
</gene>
<dbReference type="EMBL" id="JAULJE010000017">
    <property type="protein sequence ID" value="KAK1332846.1"/>
    <property type="molecule type" value="Genomic_DNA"/>
</dbReference>
<dbReference type="GO" id="GO:0003723">
    <property type="term" value="F:RNA binding"/>
    <property type="evidence" value="ECO:0007669"/>
    <property type="project" value="InterPro"/>
</dbReference>
<dbReference type="Pfam" id="PF00642">
    <property type="entry name" value="zf-CCCH"/>
    <property type="match status" value="1"/>
</dbReference>
<feature type="zinc finger region" description="C3H1-type" evidence="5">
    <location>
        <begin position="361"/>
        <end position="388"/>
    </location>
</feature>
<feature type="region of interest" description="Disordered" evidence="6">
    <location>
        <begin position="34"/>
        <end position="81"/>
    </location>
</feature>
<evidence type="ECO:0000256" key="2">
    <source>
        <dbReference type="ARBA" id="ARBA00022737"/>
    </source>
</evidence>
<dbReference type="InterPro" id="IPR045124">
    <property type="entry name" value="Su(sable)-like"/>
</dbReference>
<accession>A0AA40HKD9</accession>
<evidence type="ECO:0000256" key="3">
    <source>
        <dbReference type="ARBA" id="ARBA00022771"/>
    </source>
</evidence>
<protein>
    <recommendedName>
        <fullName evidence="7">C3H1-type domain-containing protein</fullName>
    </recommendedName>
</protein>
<feature type="compositionally biased region" description="Basic residues" evidence="6">
    <location>
        <begin position="307"/>
        <end position="317"/>
    </location>
</feature>
<feature type="compositionally biased region" description="Basic residues" evidence="6">
    <location>
        <begin position="185"/>
        <end position="195"/>
    </location>
</feature>
<feature type="compositionally biased region" description="Acidic residues" evidence="6">
    <location>
        <begin position="64"/>
        <end position="79"/>
    </location>
</feature>
<keyword evidence="4 5" id="KW-0862">Zinc</keyword>
<dbReference type="AlphaFoldDB" id="A0AA40HKD9"/>
<dbReference type="Gene3D" id="4.10.1000.10">
    <property type="entry name" value="Zinc finger, CCCH-type"/>
    <property type="match status" value="1"/>
</dbReference>
<comment type="caution">
    <text evidence="8">The sequence shown here is derived from an EMBL/GenBank/DDBJ whole genome shotgun (WGS) entry which is preliminary data.</text>
</comment>
<keyword evidence="2" id="KW-0677">Repeat</keyword>
<feature type="compositionally biased region" description="Polar residues" evidence="6">
    <location>
        <begin position="201"/>
        <end position="210"/>
    </location>
</feature>
<dbReference type="SMART" id="SM00356">
    <property type="entry name" value="ZnF_C3H1"/>
    <property type="match status" value="2"/>
</dbReference>
<feature type="region of interest" description="Disordered" evidence="6">
    <location>
        <begin position="185"/>
        <end position="232"/>
    </location>
</feature>
<dbReference type="GO" id="GO:0045892">
    <property type="term" value="P:negative regulation of DNA-templated transcription"/>
    <property type="evidence" value="ECO:0007669"/>
    <property type="project" value="InterPro"/>
</dbReference>
<name>A0AA40HKD9_CNENI</name>
<dbReference type="PANTHER" id="PTHR13119:SF32">
    <property type="entry name" value="ZINC FINGER CCCH DOMAIN-CONTAINING PROTEIN 8"/>
    <property type="match status" value="1"/>
</dbReference>
<evidence type="ECO:0000259" key="7">
    <source>
        <dbReference type="PROSITE" id="PS50103"/>
    </source>
</evidence>
<keyword evidence="9" id="KW-1185">Reference proteome</keyword>
<keyword evidence="1 5" id="KW-0479">Metal-binding</keyword>
<feature type="compositionally biased region" description="Basic and acidic residues" evidence="6">
    <location>
        <begin position="53"/>
        <end position="63"/>
    </location>
</feature>
<dbReference type="InterPro" id="IPR000571">
    <property type="entry name" value="Znf_CCCH"/>
</dbReference>
<evidence type="ECO:0000256" key="5">
    <source>
        <dbReference type="PROSITE-ProRule" id="PRU00723"/>
    </source>
</evidence>
<feature type="zinc finger region" description="C3H1-type" evidence="5">
    <location>
        <begin position="390"/>
        <end position="423"/>
    </location>
</feature>
<dbReference type="Proteomes" id="UP001177744">
    <property type="component" value="Unassembled WGS sequence"/>
</dbReference>
<evidence type="ECO:0000313" key="9">
    <source>
        <dbReference type="Proteomes" id="UP001177744"/>
    </source>
</evidence>
<dbReference type="PANTHER" id="PTHR13119">
    <property type="entry name" value="ZINC FINGER CCCH DOMAIN-CONTAINING PROTEI"/>
    <property type="match status" value="1"/>
</dbReference>
<feature type="region of interest" description="Disordered" evidence="6">
    <location>
        <begin position="307"/>
        <end position="341"/>
    </location>
</feature>
<dbReference type="GO" id="GO:0005634">
    <property type="term" value="C:nucleus"/>
    <property type="evidence" value="ECO:0007669"/>
    <property type="project" value="TreeGrafter"/>
</dbReference>
<dbReference type="InterPro" id="IPR036855">
    <property type="entry name" value="Znf_CCCH_sf"/>
</dbReference>
<keyword evidence="3 5" id="KW-0863">Zinc-finger</keyword>